<evidence type="ECO:0000259" key="1">
    <source>
        <dbReference type="SMART" id="SM00256"/>
    </source>
</evidence>
<dbReference type="Proteomes" id="UP000734854">
    <property type="component" value="Unassembled WGS sequence"/>
</dbReference>
<dbReference type="InterPro" id="IPR015915">
    <property type="entry name" value="Kelch-typ_b-propeller"/>
</dbReference>
<dbReference type="InterPro" id="IPR036047">
    <property type="entry name" value="F-box-like_dom_sf"/>
</dbReference>
<dbReference type="GO" id="GO:2000762">
    <property type="term" value="P:regulation of phenylpropanoid metabolic process"/>
    <property type="evidence" value="ECO:0007669"/>
    <property type="project" value="InterPro"/>
</dbReference>
<comment type="caution">
    <text evidence="2">The sequence shown here is derived from an EMBL/GenBank/DDBJ whole genome shotgun (WGS) entry which is preliminary data.</text>
</comment>
<dbReference type="SMART" id="SM00256">
    <property type="entry name" value="FBOX"/>
    <property type="match status" value="1"/>
</dbReference>
<dbReference type="InterPro" id="IPR044595">
    <property type="entry name" value="KMD1-4"/>
</dbReference>
<dbReference type="Pfam" id="PF20791">
    <property type="entry name" value="Acyl-ACP_TE_C"/>
    <property type="match status" value="1"/>
</dbReference>
<dbReference type="InterPro" id="IPR021113">
    <property type="entry name" value="Acyl-ACP-thioesterase_N"/>
</dbReference>
<dbReference type="PANTHER" id="PTHR46407">
    <property type="entry name" value="OS02G0208700 PROTEIN"/>
    <property type="match status" value="1"/>
</dbReference>
<dbReference type="Gene3D" id="2.120.10.80">
    <property type="entry name" value="Kelch-type beta propeller"/>
    <property type="match status" value="1"/>
</dbReference>
<reference evidence="2 3" key="1">
    <citation type="submission" date="2020-08" db="EMBL/GenBank/DDBJ databases">
        <title>Plant Genome Project.</title>
        <authorList>
            <person name="Zhang R.-G."/>
        </authorList>
    </citation>
    <scope>NUCLEOTIDE SEQUENCE [LARGE SCALE GENOMIC DNA]</scope>
    <source>
        <tissue evidence="2">Rhizome</tissue>
    </source>
</reference>
<dbReference type="EMBL" id="JACMSC010000016">
    <property type="protein sequence ID" value="KAG6481818.1"/>
    <property type="molecule type" value="Genomic_DNA"/>
</dbReference>
<organism evidence="2 3">
    <name type="scientific">Zingiber officinale</name>
    <name type="common">Ginger</name>
    <name type="synonym">Amomum zingiber</name>
    <dbReference type="NCBI Taxonomy" id="94328"/>
    <lineage>
        <taxon>Eukaryota</taxon>
        <taxon>Viridiplantae</taxon>
        <taxon>Streptophyta</taxon>
        <taxon>Embryophyta</taxon>
        <taxon>Tracheophyta</taxon>
        <taxon>Spermatophyta</taxon>
        <taxon>Magnoliopsida</taxon>
        <taxon>Liliopsida</taxon>
        <taxon>Zingiberales</taxon>
        <taxon>Zingiberaceae</taxon>
        <taxon>Zingiber</taxon>
    </lineage>
</organism>
<dbReference type="AlphaFoldDB" id="A0A8J5KM05"/>
<gene>
    <name evidence="2" type="ORF">ZIOFF_058439</name>
</gene>
<dbReference type="Gene3D" id="3.10.129.10">
    <property type="entry name" value="Hotdog Thioesterase"/>
    <property type="match status" value="1"/>
</dbReference>
<dbReference type="InterPro" id="IPR001810">
    <property type="entry name" value="F-box_dom"/>
</dbReference>
<dbReference type="GO" id="GO:0080037">
    <property type="term" value="P:negative regulation of cytokinin-activated signaling pathway"/>
    <property type="evidence" value="ECO:0007669"/>
    <property type="project" value="InterPro"/>
</dbReference>
<dbReference type="InterPro" id="IPR049427">
    <property type="entry name" value="Acyl-ACP_TE_C"/>
</dbReference>
<dbReference type="PANTHER" id="PTHR46407:SF3">
    <property type="entry name" value="OS02G0208700 PROTEIN"/>
    <property type="match status" value="1"/>
</dbReference>
<keyword evidence="3" id="KW-1185">Reference proteome</keyword>
<dbReference type="Pfam" id="PF12590">
    <property type="entry name" value="Acyl-thio_N"/>
    <property type="match status" value="1"/>
</dbReference>
<evidence type="ECO:0000313" key="3">
    <source>
        <dbReference type="Proteomes" id="UP000734854"/>
    </source>
</evidence>
<accession>A0A8J5KM05</accession>
<dbReference type="SMART" id="SM00612">
    <property type="entry name" value="Kelch"/>
    <property type="match status" value="2"/>
</dbReference>
<name>A0A8J5KM05_ZINOF</name>
<dbReference type="SUPFAM" id="SSF117281">
    <property type="entry name" value="Kelch motif"/>
    <property type="match status" value="1"/>
</dbReference>
<dbReference type="CDD" id="cd22152">
    <property type="entry name" value="F-box_AtAFR-like"/>
    <property type="match status" value="1"/>
</dbReference>
<protein>
    <recommendedName>
        <fullName evidence="1">F-box domain-containing protein</fullName>
    </recommendedName>
</protein>
<dbReference type="InterPro" id="IPR006652">
    <property type="entry name" value="Kelch_1"/>
</dbReference>
<feature type="domain" description="F-box" evidence="1">
    <location>
        <begin position="6"/>
        <end position="46"/>
    </location>
</feature>
<dbReference type="Pfam" id="PF00646">
    <property type="entry name" value="F-box"/>
    <property type="match status" value="1"/>
</dbReference>
<dbReference type="Pfam" id="PF01344">
    <property type="entry name" value="Kelch_1"/>
    <property type="match status" value="1"/>
</dbReference>
<evidence type="ECO:0000313" key="2">
    <source>
        <dbReference type="EMBL" id="KAG6481818.1"/>
    </source>
</evidence>
<proteinExistence type="predicted"/>
<dbReference type="SUPFAM" id="SSF81383">
    <property type="entry name" value="F-box domain"/>
    <property type="match status" value="1"/>
</dbReference>
<sequence length="633" mass="69976">MLISGLPDDAARECLIRLPFSSFPAARSVCRLWKLEIDSPYFHCRRKAAGRTQRVIALAQVESTSASPTSAAKPGDSDTGGSPIASYHLALFEPATGSWSRLPSPPSLPRGLPLFCRLATVGNEAVLLGGWDPDSWAATDGVHVYNFASGAWRRGATMPGPRRSFFACGAATGAASVLVAGGHDEEKNALRSAMTFDVGADTWAALPDMSMERDECRGVWLRGRFHVVGGYSTAEQGRFSPTAEALDETAAARWDVAELELEEAGPWMRTCVAGGDAQRLYMCRGDGGGQVAALVEEAARWRSVGEVPADVRVATQLVGWESGLMVMGLETHGGTLTAYVMEKRETAWRKVAVPEEYSGHVHEAWRKKQQLLEGEGERDHGRSFDVDMLGKWKLSSVSFLLRDLRSTGAKSTRVIDEGLHRFGVRGIVAKPTSSSGCMQVKANAQALPKVNGSKVGLDAEYQIVEIEAEKQFALIDWKARMQDMLADSFWLRKIMLDGMVFRQNFSIRTSLQIVENLQSRRLPKIPEEVRTDIGCYFVDHNPIIDDDGMTELLKLEDYTADYIQTGFTFRWNGLDVDNQHVNNAKYIGSILEVICFIDIRKPQMGCFEMMEDVEASKQPLKHHGRNIYCRNEL</sequence>
<dbReference type="GO" id="GO:0016790">
    <property type="term" value="F:thiolester hydrolase activity"/>
    <property type="evidence" value="ECO:0007669"/>
    <property type="project" value="InterPro"/>
</dbReference>